<name>A0A2T5G720_9BACL</name>
<feature type="domain" description="Band 7" evidence="2">
    <location>
        <begin position="55"/>
        <end position="219"/>
    </location>
</feature>
<protein>
    <recommendedName>
        <fullName evidence="2">Band 7 domain-containing protein</fullName>
    </recommendedName>
</protein>
<comment type="caution">
    <text evidence="3">The sequence shown here is derived from an EMBL/GenBank/DDBJ whole genome shotgun (WGS) entry which is preliminary data.</text>
</comment>
<reference evidence="3 4" key="1">
    <citation type="submission" date="2017-08" db="EMBL/GenBank/DDBJ databases">
        <title>Burning lignite coal seam in the remote Altai Mountains harbors a hydrogen-driven thermophilic microbial community.</title>
        <authorList>
            <person name="Kadnikov V.V."/>
            <person name="Mardanov A.V."/>
            <person name="Ivasenko D."/>
            <person name="Beletsky A.V."/>
            <person name="Karnachuk O.V."/>
            <person name="Ravin N.V."/>
        </authorList>
    </citation>
    <scope>NUCLEOTIDE SEQUENCE [LARGE SCALE GENOMIC DNA]</scope>
    <source>
        <strain evidence="3">AL31</strain>
    </source>
</reference>
<dbReference type="EMBL" id="PEBW01000003">
    <property type="protein sequence ID" value="PTQ51985.1"/>
    <property type="molecule type" value="Genomic_DNA"/>
</dbReference>
<keyword evidence="1" id="KW-1133">Transmembrane helix</keyword>
<dbReference type="AlphaFoldDB" id="A0A2T5G720"/>
<evidence type="ECO:0000313" key="3">
    <source>
        <dbReference type="EMBL" id="PTQ51985.1"/>
    </source>
</evidence>
<evidence type="ECO:0000259" key="2">
    <source>
        <dbReference type="SMART" id="SM00244"/>
    </source>
</evidence>
<dbReference type="InterPro" id="IPR001107">
    <property type="entry name" value="Band_7"/>
</dbReference>
<dbReference type="Proteomes" id="UP000244016">
    <property type="component" value="Unassembled WGS sequence"/>
</dbReference>
<dbReference type="InterPro" id="IPR036013">
    <property type="entry name" value="Band_7/SPFH_dom_sf"/>
</dbReference>
<dbReference type="PANTHER" id="PTHR43446">
    <property type="entry name" value="MEMBRANE PROTEIN-RELATED"/>
    <property type="match status" value="1"/>
</dbReference>
<dbReference type="PANTHER" id="PTHR43446:SF1">
    <property type="entry name" value="BAND 7 DOMAIN-CONTAINING PROTEIN"/>
    <property type="match status" value="1"/>
</dbReference>
<proteinExistence type="predicted"/>
<feature type="transmembrane region" description="Helical" evidence="1">
    <location>
        <begin position="12"/>
        <end position="29"/>
    </location>
</feature>
<organism evidence="3 4">
    <name type="scientific">Brockia lithotrophica</name>
    <dbReference type="NCBI Taxonomy" id="933949"/>
    <lineage>
        <taxon>Bacteria</taxon>
        <taxon>Bacillati</taxon>
        <taxon>Bacillota</taxon>
        <taxon>Bacilli</taxon>
        <taxon>Bacillales</taxon>
        <taxon>Bacillales Family X. Incertae Sedis</taxon>
        <taxon>Brockia</taxon>
    </lineage>
</organism>
<keyword evidence="1" id="KW-0812">Transmembrane</keyword>
<dbReference type="SUPFAM" id="SSF117892">
    <property type="entry name" value="Band 7/SPFH domain"/>
    <property type="match status" value="1"/>
</dbReference>
<dbReference type="Pfam" id="PF01145">
    <property type="entry name" value="Band_7"/>
    <property type="match status" value="1"/>
</dbReference>
<evidence type="ECO:0000256" key="1">
    <source>
        <dbReference type="SAM" id="Phobius"/>
    </source>
</evidence>
<evidence type="ECO:0000313" key="4">
    <source>
        <dbReference type="Proteomes" id="UP000244016"/>
    </source>
</evidence>
<feature type="transmembrane region" description="Helical" evidence="1">
    <location>
        <begin position="41"/>
        <end position="60"/>
    </location>
</feature>
<dbReference type="CDD" id="cd03402">
    <property type="entry name" value="SPFH_like_u2"/>
    <property type="match status" value="1"/>
</dbReference>
<keyword evidence="1" id="KW-0472">Membrane</keyword>
<accession>A0A2T5G720</accession>
<dbReference type="Gene3D" id="3.30.479.30">
    <property type="entry name" value="Band 7 domain"/>
    <property type="match status" value="1"/>
</dbReference>
<sequence length="285" mass="30981">MQEKRAWRANGFTGLLVVLALFAGGAWFLNRGIPLSPSSIVTGVFLIAVGLVLSCGLFVVQPNNAVALVFFGKYVGSVREPGFHLSIPFTVRKTVTLRVRNFNSAKLKVNDQQGNPIEIAGVIVFRVVDSAKALFEVDNYEQFVEIQSEAAIRHIASLYPYDLFEAEGPTLRGNTEEIAAELKKDLQQRLAVAGVEVMDARLTHLAYAPEIAAAMLQRQQASVILAARQKIVEGAVGMVQMAIRQLEAQGIVELNDEHKAGMVNNLMVAIVSERGVQPVLNAGTL</sequence>
<gene>
    <name evidence="3" type="ORF">BLITH_0952</name>
</gene>
<dbReference type="SMART" id="SM00244">
    <property type="entry name" value="PHB"/>
    <property type="match status" value="1"/>
</dbReference>